<accession>A0A915BW53</accession>
<evidence type="ECO:0000313" key="2">
    <source>
        <dbReference type="WBParaSite" id="PgR060_g043_t01"/>
    </source>
</evidence>
<sequence length="148" mass="16762">MNALRALAEMESAKAALRIERKDSAIDLHSNRRKEQLPSASRSDDELEVLVDGKVVEQHEGDVRKDEATIKDRRKLKVVKGQSVIRAHPLESSNLPGKVVVEDLEWCNWEKVFEQDIFGEEVKLKILKIRYSMVNDDPEGISVRGISG</sequence>
<reference evidence="2" key="1">
    <citation type="submission" date="2022-11" db="UniProtKB">
        <authorList>
            <consortium name="WormBaseParasite"/>
        </authorList>
    </citation>
    <scope>IDENTIFICATION</scope>
</reference>
<name>A0A915BW53_PARUN</name>
<dbReference type="AlphaFoldDB" id="A0A915BW53"/>
<keyword evidence="1" id="KW-1185">Reference proteome</keyword>
<dbReference type="Proteomes" id="UP000887569">
    <property type="component" value="Unplaced"/>
</dbReference>
<proteinExistence type="predicted"/>
<evidence type="ECO:0000313" key="1">
    <source>
        <dbReference type="Proteomes" id="UP000887569"/>
    </source>
</evidence>
<protein>
    <submittedName>
        <fullName evidence="2">Uncharacterized protein</fullName>
    </submittedName>
</protein>
<organism evidence="1 2">
    <name type="scientific">Parascaris univalens</name>
    <name type="common">Nematode worm</name>
    <dbReference type="NCBI Taxonomy" id="6257"/>
    <lineage>
        <taxon>Eukaryota</taxon>
        <taxon>Metazoa</taxon>
        <taxon>Ecdysozoa</taxon>
        <taxon>Nematoda</taxon>
        <taxon>Chromadorea</taxon>
        <taxon>Rhabditida</taxon>
        <taxon>Spirurina</taxon>
        <taxon>Ascaridomorpha</taxon>
        <taxon>Ascaridoidea</taxon>
        <taxon>Ascarididae</taxon>
        <taxon>Parascaris</taxon>
    </lineage>
</organism>
<dbReference type="WBParaSite" id="PgR060_g043_t01">
    <property type="protein sequence ID" value="PgR060_g043_t01"/>
    <property type="gene ID" value="PgR060_g043"/>
</dbReference>